<proteinExistence type="predicted"/>
<dbReference type="CDD" id="cd02440">
    <property type="entry name" value="AdoMet_MTases"/>
    <property type="match status" value="1"/>
</dbReference>
<dbReference type="Gene3D" id="3.40.50.150">
    <property type="entry name" value="Vaccinia Virus protein VP39"/>
    <property type="match status" value="1"/>
</dbReference>
<dbReference type="RefSeq" id="WP_344621031.1">
    <property type="nucleotide sequence ID" value="NZ_BAAARV010000145.1"/>
</dbReference>
<gene>
    <name evidence="2" type="ORF">GCM10010170_112450</name>
</gene>
<evidence type="ECO:0000313" key="2">
    <source>
        <dbReference type="EMBL" id="GAA2396530.1"/>
    </source>
</evidence>
<dbReference type="InterPro" id="IPR041698">
    <property type="entry name" value="Methyltransf_25"/>
</dbReference>
<dbReference type="EMBL" id="BAAARV010000145">
    <property type="protein sequence ID" value="GAA2396530.1"/>
    <property type="molecule type" value="Genomic_DNA"/>
</dbReference>
<evidence type="ECO:0000259" key="1">
    <source>
        <dbReference type="Pfam" id="PF13649"/>
    </source>
</evidence>
<feature type="domain" description="Methyltransferase" evidence="1">
    <location>
        <begin position="60"/>
        <end position="146"/>
    </location>
</feature>
<comment type="caution">
    <text evidence="2">The sequence shown here is derived from an EMBL/GenBank/DDBJ whole genome shotgun (WGS) entry which is preliminary data.</text>
</comment>
<sequence length="215" mass="22053">MTAPVAVLGAALRRAGRGEPAGLVLVRADGAASAPVDPGAWHEGRPGDPSLLDRCPDGTVDLGCGPGRLTAALAARGRRVLGVDVSPQAVRYARRRGAPVLRQDLFQPLPGEGAWRGALLADGNIGIGGDPVRLLGRCRRLLHPAGEVLVELDPPGAGSWSGPVALAGPGRTSAPFAWAFVAADDIAAVAGRAGLHATETWAEAGRWFARLTPAR</sequence>
<keyword evidence="2" id="KW-0808">Transferase</keyword>
<protein>
    <submittedName>
        <fullName evidence="2">Class I SAM-dependent methyltransferase</fullName>
    </submittedName>
</protein>
<keyword evidence="2" id="KW-0489">Methyltransferase</keyword>
<accession>A0ABP5V8X7</accession>
<evidence type="ECO:0000313" key="3">
    <source>
        <dbReference type="Proteomes" id="UP001501444"/>
    </source>
</evidence>
<dbReference type="Proteomes" id="UP001501444">
    <property type="component" value="Unassembled WGS sequence"/>
</dbReference>
<name>A0ABP5V8X7_9ACTN</name>
<dbReference type="InterPro" id="IPR029063">
    <property type="entry name" value="SAM-dependent_MTases_sf"/>
</dbReference>
<keyword evidence="3" id="KW-1185">Reference proteome</keyword>
<organism evidence="2 3">
    <name type="scientific">Dactylosporangium salmoneum</name>
    <dbReference type="NCBI Taxonomy" id="53361"/>
    <lineage>
        <taxon>Bacteria</taxon>
        <taxon>Bacillati</taxon>
        <taxon>Actinomycetota</taxon>
        <taxon>Actinomycetes</taxon>
        <taxon>Micromonosporales</taxon>
        <taxon>Micromonosporaceae</taxon>
        <taxon>Dactylosporangium</taxon>
    </lineage>
</organism>
<dbReference type="GO" id="GO:0008168">
    <property type="term" value="F:methyltransferase activity"/>
    <property type="evidence" value="ECO:0007669"/>
    <property type="project" value="UniProtKB-KW"/>
</dbReference>
<dbReference type="SUPFAM" id="SSF53335">
    <property type="entry name" value="S-adenosyl-L-methionine-dependent methyltransferases"/>
    <property type="match status" value="1"/>
</dbReference>
<reference evidence="3" key="1">
    <citation type="journal article" date="2019" name="Int. J. Syst. Evol. Microbiol.">
        <title>The Global Catalogue of Microorganisms (GCM) 10K type strain sequencing project: providing services to taxonomists for standard genome sequencing and annotation.</title>
        <authorList>
            <consortium name="The Broad Institute Genomics Platform"/>
            <consortium name="The Broad Institute Genome Sequencing Center for Infectious Disease"/>
            <person name="Wu L."/>
            <person name="Ma J."/>
        </authorList>
    </citation>
    <scope>NUCLEOTIDE SEQUENCE [LARGE SCALE GENOMIC DNA]</scope>
    <source>
        <strain evidence="3">JCM 3272</strain>
    </source>
</reference>
<dbReference type="Pfam" id="PF13649">
    <property type="entry name" value="Methyltransf_25"/>
    <property type="match status" value="1"/>
</dbReference>
<dbReference type="GO" id="GO:0032259">
    <property type="term" value="P:methylation"/>
    <property type="evidence" value="ECO:0007669"/>
    <property type="project" value="UniProtKB-KW"/>
</dbReference>